<protein>
    <recommendedName>
        <fullName evidence="3">Methyltransferase</fullName>
        <ecNumber evidence="3">2.1.1.-</ecNumber>
    </recommendedName>
</protein>
<dbReference type="Gene3D" id="3.40.50.150">
    <property type="entry name" value="Vaccinia Virus protein VP39"/>
    <property type="match status" value="1"/>
</dbReference>
<dbReference type="OrthoDB" id="9800801at2"/>
<gene>
    <name evidence="5" type="ORF">CQA53_00245</name>
</gene>
<keyword evidence="1 5" id="KW-0489">Methyltransferase</keyword>
<keyword evidence="6" id="KW-1185">Reference proteome</keyword>
<sequence length="222" mass="25691">MLGENLHELLNKRLNIDGLKLLQKLESQSIDLCFFDPQYRGVLDKMQYGNEGRRQKGRVKLVQMSDEVIRQFIKEINHVLKQSAYCMLWIDKFHLCEGVDTWIKDTNLQIVDLITWDKGKMGMGYRTRKQSEYLLILQKKPIKAKGTWKLHTIRDIWSEKIPLETLKIHPHAKPKGLQKALIESCTDKGDRVLDPASGSFSVFECCEELGRDFVGSDLKGEV</sequence>
<organism evidence="5 6">
    <name type="scientific">Helicobacter didelphidarum</name>
    <dbReference type="NCBI Taxonomy" id="2040648"/>
    <lineage>
        <taxon>Bacteria</taxon>
        <taxon>Pseudomonadati</taxon>
        <taxon>Campylobacterota</taxon>
        <taxon>Epsilonproteobacteria</taxon>
        <taxon>Campylobacterales</taxon>
        <taxon>Helicobacteraceae</taxon>
        <taxon>Helicobacter</taxon>
    </lineage>
</organism>
<evidence type="ECO:0000256" key="3">
    <source>
        <dbReference type="RuleBase" id="RU362026"/>
    </source>
</evidence>
<evidence type="ECO:0000313" key="6">
    <source>
        <dbReference type="Proteomes" id="UP000256379"/>
    </source>
</evidence>
<keyword evidence="2 5" id="KW-0808">Transferase</keyword>
<evidence type="ECO:0000313" key="5">
    <source>
        <dbReference type="EMBL" id="RDU67497.1"/>
    </source>
</evidence>
<proteinExistence type="inferred from homology"/>
<dbReference type="EMBL" id="NXLQ01000001">
    <property type="protein sequence ID" value="RDU67497.1"/>
    <property type="molecule type" value="Genomic_DNA"/>
</dbReference>
<dbReference type="InterPro" id="IPR001091">
    <property type="entry name" value="RM_Methyltransferase"/>
</dbReference>
<dbReference type="SUPFAM" id="SSF53335">
    <property type="entry name" value="S-adenosyl-L-methionine-dependent methyltransferases"/>
    <property type="match status" value="1"/>
</dbReference>
<accession>A0A3D8IQC9</accession>
<evidence type="ECO:0000256" key="1">
    <source>
        <dbReference type="ARBA" id="ARBA00022603"/>
    </source>
</evidence>
<evidence type="ECO:0000256" key="2">
    <source>
        <dbReference type="ARBA" id="ARBA00022679"/>
    </source>
</evidence>
<dbReference type="AlphaFoldDB" id="A0A3D8IQC9"/>
<feature type="domain" description="DNA methylase N-4/N-6" evidence="4">
    <location>
        <begin position="30"/>
        <end position="219"/>
    </location>
</feature>
<comment type="similarity">
    <text evidence="3">Belongs to the N(4)/N(6)-methyltransferase family.</text>
</comment>
<dbReference type="EC" id="2.1.1.-" evidence="3"/>
<dbReference type="Proteomes" id="UP000256379">
    <property type="component" value="Unassembled WGS sequence"/>
</dbReference>
<dbReference type="InterPro" id="IPR002941">
    <property type="entry name" value="DNA_methylase_N4/N6"/>
</dbReference>
<reference evidence="5 6" key="1">
    <citation type="submission" date="2018-04" db="EMBL/GenBank/DDBJ databases">
        <title>Novel Campyloabacter and Helicobacter Species and Strains.</title>
        <authorList>
            <person name="Mannion A.J."/>
            <person name="Shen Z."/>
            <person name="Fox J.G."/>
        </authorList>
    </citation>
    <scope>NUCLEOTIDE SEQUENCE [LARGE SCALE GENOMIC DNA]</scope>
    <source>
        <strain evidence="5 6">MIT 17-337</strain>
    </source>
</reference>
<dbReference type="PRINTS" id="PR00508">
    <property type="entry name" value="S21N4MTFRASE"/>
</dbReference>
<name>A0A3D8IQC9_9HELI</name>
<evidence type="ECO:0000259" key="4">
    <source>
        <dbReference type="Pfam" id="PF01555"/>
    </source>
</evidence>
<dbReference type="InterPro" id="IPR029063">
    <property type="entry name" value="SAM-dependent_MTases_sf"/>
</dbReference>
<dbReference type="GO" id="GO:0003677">
    <property type="term" value="F:DNA binding"/>
    <property type="evidence" value="ECO:0007669"/>
    <property type="project" value="InterPro"/>
</dbReference>
<dbReference type="GO" id="GO:0032259">
    <property type="term" value="P:methylation"/>
    <property type="evidence" value="ECO:0007669"/>
    <property type="project" value="UniProtKB-KW"/>
</dbReference>
<dbReference type="Pfam" id="PF01555">
    <property type="entry name" value="N6_N4_Mtase"/>
    <property type="match status" value="1"/>
</dbReference>
<comment type="caution">
    <text evidence="5">The sequence shown here is derived from an EMBL/GenBank/DDBJ whole genome shotgun (WGS) entry which is preliminary data.</text>
</comment>
<dbReference type="GO" id="GO:0008170">
    <property type="term" value="F:N-methyltransferase activity"/>
    <property type="evidence" value="ECO:0007669"/>
    <property type="project" value="InterPro"/>
</dbReference>